<comment type="caution">
    <text evidence="2">The sequence shown here is derived from an EMBL/GenBank/DDBJ whole genome shotgun (WGS) entry which is preliminary data.</text>
</comment>
<feature type="transmembrane region" description="Helical" evidence="1">
    <location>
        <begin position="21"/>
        <end position="43"/>
    </location>
</feature>
<keyword evidence="3" id="KW-1185">Reference proteome</keyword>
<sequence length="65" mass="7459">MRSHFKLDFTDVCRHYFGRTGALISLIFSLISIFGALIVYYILLTSFLYHSGEFIYGGTSAHSRF</sequence>
<dbReference type="AlphaFoldDB" id="A0A448WL59"/>
<dbReference type="Proteomes" id="UP000784294">
    <property type="component" value="Unassembled WGS sequence"/>
</dbReference>
<gene>
    <name evidence="2" type="ORF">PXEA_LOCUS7900</name>
</gene>
<keyword evidence="1" id="KW-0812">Transmembrane</keyword>
<organism evidence="2 3">
    <name type="scientific">Protopolystoma xenopodis</name>
    <dbReference type="NCBI Taxonomy" id="117903"/>
    <lineage>
        <taxon>Eukaryota</taxon>
        <taxon>Metazoa</taxon>
        <taxon>Spiralia</taxon>
        <taxon>Lophotrochozoa</taxon>
        <taxon>Platyhelminthes</taxon>
        <taxon>Monogenea</taxon>
        <taxon>Polyopisthocotylea</taxon>
        <taxon>Polystomatidea</taxon>
        <taxon>Polystomatidae</taxon>
        <taxon>Protopolystoma</taxon>
    </lineage>
</organism>
<accession>A0A448WL59</accession>
<keyword evidence="1" id="KW-1133">Transmembrane helix</keyword>
<name>A0A448WL59_9PLAT</name>
<proteinExistence type="predicted"/>
<reference evidence="2" key="1">
    <citation type="submission" date="2018-11" db="EMBL/GenBank/DDBJ databases">
        <authorList>
            <consortium name="Pathogen Informatics"/>
        </authorList>
    </citation>
    <scope>NUCLEOTIDE SEQUENCE</scope>
</reference>
<keyword evidence="1" id="KW-0472">Membrane</keyword>
<evidence type="ECO:0000256" key="1">
    <source>
        <dbReference type="SAM" id="Phobius"/>
    </source>
</evidence>
<evidence type="ECO:0000313" key="3">
    <source>
        <dbReference type="Proteomes" id="UP000784294"/>
    </source>
</evidence>
<dbReference type="EMBL" id="CAAALY010021225">
    <property type="protein sequence ID" value="VEL14460.1"/>
    <property type="molecule type" value="Genomic_DNA"/>
</dbReference>
<evidence type="ECO:0000313" key="2">
    <source>
        <dbReference type="EMBL" id="VEL14460.1"/>
    </source>
</evidence>
<protein>
    <submittedName>
        <fullName evidence="2">Uncharacterized protein</fullName>
    </submittedName>
</protein>